<gene>
    <name evidence="6" type="ORF">FHS74_004236</name>
</gene>
<comment type="subcellular location">
    <subcellularLocation>
        <location evidence="1">Membrane</location>
        <topology evidence="1">Multi-pass membrane protein</topology>
    </subcellularLocation>
</comment>
<comment type="caution">
    <text evidence="6">The sequence shown here is derived from an EMBL/GenBank/DDBJ whole genome shotgun (WGS) entry which is preliminary data.</text>
</comment>
<evidence type="ECO:0000256" key="5">
    <source>
        <dbReference type="SAM" id="Phobius"/>
    </source>
</evidence>
<dbReference type="RefSeq" id="WP_184804647.1">
    <property type="nucleotide sequence ID" value="NZ_JACIIZ010000013.1"/>
</dbReference>
<keyword evidence="7" id="KW-1185">Reference proteome</keyword>
<dbReference type="Proteomes" id="UP000539175">
    <property type="component" value="Unassembled WGS sequence"/>
</dbReference>
<dbReference type="InterPro" id="IPR032808">
    <property type="entry name" value="DoxX"/>
</dbReference>
<sequence>MLDAVAARIPTPAAARWVALLGLCAAYIQGGINKALDFGGAVAELAHFGMPPAPPLAAAVIILELGASLLILSGRLRWLGAFALAGFTLFATFVANRYWEMAGPERFMTANAFYEHLGLVGGFVLVAWHDLKSRTSSPSAS</sequence>
<dbReference type="Pfam" id="PF07681">
    <property type="entry name" value="DoxX"/>
    <property type="match status" value="1"/>
</dbReference>
<reference evidence="6 7" key="1">
    <citation type="submission" date="2020-08" db="EMBL/GenBank/DDBJ databases">
        <title>Genomic Encyclopedia of Type Strains, Phase IV (KMG-IV): sequencing the most valuable type-strain genomes for metagenomic binning, comparative biology and taxonomic classification.</title>
        <authorList>
            <person name="Goeker M."/>
        </authorList>
    </citation>
    <scope>NUCLEOTIDE SEQUENCE [LARGE SCALE GENOMIC DNA]</scope>
    <source>
        <strain evidence="6 7">DSM 22198</strain>
    </source>
</reference>
<dbReference type="GO" id="GO:0016020">
    <property type="term" value="C:membrane"/>
    <property type="evidence" value="ECO:0007669"/>
    <property type="project" value="UniProtKB-SubCell"/>
</dbReference>
<keyword evidence="3 5" id="KW-1133">Transmembrane helix</keyword>
<evidence type="ECO:0000256" key="3">
    <source>
        <dbReference type="ARBA" id="ARBA00022989"/>
    </source>
</evidence>
<keyword evidence="2 5" id="KW-0812">Transmembrane</keyword>
<dbReference type="AlphaFoldDB" id="A0A7X0B2T3"/>
<evidence type="ECO:0000313" key="7">
    <source>
        <dbReference type="Proteomes" id="UP000539175"/>
    </source>
</evidence>
<name>A0A7X0B2T3_9PROT</name>
<feature type="transmembrane region" description="Helical" evidence="5">
    <location>
        <begin position="111"/>
        <end position="128"/>
    </location>
</feature>
<organism evidence="6 7">
    <name type="scientific">Nitrospirillum iridis</name>
    <dbReference type="NCBI Taxonomy" id="765888"/>
    <lineage>
        <taxon>Bacteria</taxon>
        <taxon>Pseudomonadati</taxon>
        <taxon>Pseudomonadota</taxon>
        <taxon>Alphaproteobacteria</taxon>
        <taxon>Rhodospirillales</taxon>
        <taxon>Azospirillaceae</taxon>
        <taxon>Nitrospirillum</taxon>
    </lineage>
</organism>
<evidence type="ECO:0000313" key="6">
    <source>
        <dbReference type="EMBL" id="MBB6253660.1"/>
    </source>
</evidence>
<evidence type="ECO:0000256" key="1">
    <source>
        <dbReference type="ARBA" id="ARBA00004141"/>
    </source>
</evidence>
<feature type="transmembrane region" description="Helical" evidence="5">
    <location>
        <begin position="53"/>
        <end position="72"/>
    </location>
</feature>
<evidence type="ECO:0000256" key="2">
    <source>
        <dbReference type="ARBA" id="ARBA00022692"/>
    </source>
</evidence>
<keyword evidence="4 5" id="KW-0472">Membrane</keyword>
<dbReference type="EMBL" id="JACIIZ010000013">
    <property type="protein sequence ID" value="MBB6253660.1"/>
    <property type="molecule type" value="Genomic_DNA"/>
</dbReference>
<accession>A0A7X0B2T3</accession>
<protein>
    <submittedName>
        <fullName evidence="6">Putative membrane protein YphA (DoxX/SURF4 family)</fullName>
    </submittedName>
</protein>
<proteinExistence type="predicted"/>
<feature type="transmembrane region" description="Helical" evidence="5">
    <location>
        <begin position="79"/>
        <end position="99"/>
    </location>
</feature>
<evidence type="ECO:0000256" key="4">
    <source>
        <dbReference type="ARBA" id="ARBA00023136"/>
    </source>
</evidence>